<feature type="transmembrane region" description="Helical" evidence="2">
    <location>
        <begin position="177"/>
        <end position="201"/>
    </location>
</feature>
<keyword evidence="2" id="KW-1133">Transmembrane helix</keyword>
<feature type="region of interest" description="Disordered" evidence="1">
    <location>
        <begin position="454"/>
        <end position="488"/>
    </location>
</feature>
<feature type="domain" description="DUF6535" evidence="3">
    <location>
        <begin position="2"/>
        <end position="171"/>
    </location>
</feature>
<reference evidence="4" key="1">
    <citation type="journal article" date="2016" name="Mol. Biol. Evol.">
        <title>Comparative Genomics of Early-Diverging Mushroom-Forming Fungi Provides Insights into the Origins of Lignocellulose Decay Capabilities.</title>
        <authorList>
            <person name="Nagy L.G."/>
            <person name="Riley R."/>
            <person name="Tritt A."/>
            <person name="Adam C."/>
            <person name="Daum C."/>
            <person name="Floudas D."/>
            <person name="Sun H."/>
            <person name="Yadav J.S."/>
            <person name="Pangilinan J."/>
            <person name="Larsson K.H."/>
            <person name="Matsuura K."/>
            <person name="Barry K."/>
            <person name="Labutti K."/>
            <person name="Kuo R."/>
            <person name="Ohm R.A."/>
            <person name="Bhattacharya S.S."/>
            <person name="Shirouzu T."/>
            <person name="Yoshinaga Y."/>
            <person name="Martin F.M."/>
            <person name="Grigoriev I.V."/>
            <person name="Hibbett D.S."/>
        </authorList>
    </citation>
    <scope>NUCLEOTIDE SEQUENCE [LARGE SCALE GENOMIC DNA]</scope>
    <source>
        <strain evidence="4">CBS 109695</strain>
    </source>
</reference>
<dbReference type="OrthoDB" id="3219854at2759"/>
<feature type="transmembrane region" description="Helical" evidence="2">
    <location>
        <begin position="21"/>
        <end position="38"/>
    </location>
</feature>
<dbReference type="AlphaFoldDB" id="A0A166B7U9"/>
<evidence type="ECO:0000256" key="1">
    <source>
        <dbReference type="SAM" id="MobiDB-lite"/>
    </source>
</evidence>
<feature type="transmembrane region" description="Helical" evidence="2">
    <location>
        <begin position="151"/>
        <end position="171"/>
    </location>
</feature>
<gene>
    <name evidence="4" type="ORF">FIBSPDRAFT_1050087</name>
</gene>
<feature type="region of interest" description="Disordered" evidence="1">
    <location>
        <begin position="502"/>
        <end position="709"/>
    </location>
</feature>
<proteinExistence type="predicted"/>
<feature type="compositionally biased region" description="Basic and acidic residues" evidence="1">
    <location>
        <begin position="693"/>
        <end position="709"/>
    </location>
</feature>
<keyword evidence="2" id="KW-0472">Membrane</keyword>
<feature type="transmembrane region" description="Helical" evidence="2">
    <location>
        <begin position="91"/>
        <end position="112"/>
    </location>
</feature>
<feature type="compositionally biased region" description="Polar residues" evidence="1">
    <location>
        <begin position="508"/>
        <end position="527"/>
    </location>
</feature>
<organism evidence="4">
    <name type="scientific">Athelia psychrophila</name>
    <dbReference type="NCBI Taxonomy" id="1759441"/>
    <lineage>
        <taxon>Eukaryota</taxon>
        <taxon>Fungi</taxon>
        <taxon>Dikarya</taxon>
        <taxon>Basidiomycota</taxon>
        <taxon>Agaricomycotina</taxon>
        <taxon>Agaricomycetes</taxon>
        <taxon>Agaricomycetidae</taxon>
        <taxon>Atheliales</taxon>
        <taxon>Atheliaceae</taxon>
        <taxon>Athelia</taxon>
    </lineage>
</organism>
<dbReference type="Pfam" id="PF20153">
    <property type="entry name" value="DUF6535"/>
    <property type="match status" value="1"/>
</dbReference>
<evidence type="ECO:0000256" key="2">
    <source>
        <dbReference type="SAM" id="Phobius"/>
    </source>
</evidence>
<evidence type="ECO:0000313" key="4">
    <source>
        <dbReference type="EMBL" id="KZP12364.1"/>
    </source>
</evidence>
<protein>
    <recommendedName>
        <fullName evidence="3">DUF6535 domain-containing protein</fullName>
    </recommendedName>
</protein>
<evidence type="ECO:0000259" key="3">
    <source>
        <dbReference type="Pfam" id="PF20153"/>
    </source>
</evidence>
<dbReference type="EMBL" id="KV417648">
    <property type="protein sequence ID" value="KZP12364.1"/>
    <property type="molecule type" value="Genomic_DNA"/>
</dbReference>
<dbReference type="InterPro" id="IPR045338">
    <property type="entry name" value="DUF6535"/>
</dbReference>
<sequence length="709" mass="76952">MSEATMYDRGLVDGWSKDTDGIFIFAGLFSAIVTAFILESYGGLKPDPNATTVALLQQISQQLAGNAVQNPTLTLESFSPTSSAVRVNTCWFLSLSLALTSALAAALVQQWVHYYTQAIQRRPAPHLQARIRRYLFNGIEKYKISALVEGIPALLHVAVFLFFAGLLDFIYAIDPTIAWSTLPIIAACGSLYIMMTILPVLDRQSPFRTPFSEAFWVFCRFFGLLRFRTPSGWLRLPRRMADARELLAGRLHISHTKLASAGLCWALKNLNEDAELLPFVEGIPAFCKEYEDAEVMQEILLDHNVDLLPRIVALLRTCANSRSLRAASRQVRSITCLEAIAKLCELHSTHPWTFMHNHEERLRLLVIPMTKESDQQVAGAAKIVAAVVVKHIHSLTLRDPLHPISSSGLNYRDRCELLYQQHYGFHLPEKHKLIKEWDALAYDELFPLGDSTTPLEVHDDAIPNPTESANPVHSGDDIPSDQQESQPNNTSALGIVAAVAEGRDDEQPTPSTQATGPSQMVHNQTILANAPVGDERHGSEDEDHTASAEALGTSHTVDPDDDMDLQKQKAETNATAAPVTASPVEEGGADADRAGSAGATGLPQSLDSGKYVHFQQQQPEASIPMTPATAPKLEDRSSDEGFTGSAQAIAGSEAVDSGDNIHPQQPGPLTQSLIRSATAPPVKEGSNDGDGGGEGKGKGKAKGESESEG</sequence>
<accession>A0A166B7U9</accession>
<keyword evidence="2" id="KW-0812">Transmembrane</keyword>
<name>A0A166B7U9_9AGAM</name>